<dbReference type="AlphaFoldDB" id="A0A0J1EAP4"/>
<reference evidence="2" key="1">
    <citation type="submission" date="2015-05" db="EMBL/GenBank/DDBJ databases">
        <title>Permanent draft genome of Rhodopirellula islandicus K833.</title>
        <authorList>
            <person name="Kizina J."/>
            <person name="Richter M."/>
            <person name="Glockner F.O."/>
            <person name="Harder J."/>
        </authorList>
    </citation>
    <scope>NUCLEOTIDE SEQUENCE [LARGE SCALE GENOMIC DNA]</scope>
    <source>
        <strain evidence="2">K833</strain>
    </source>
</reference>
<proteinExistence type="predicted"/>
<evidence type="ECO:0000313" key="3">
    <source>
        <dbReference type="Proteomes" id="UP000036367"/>
    </source>
</evidence>
<dbReference type="Proteomes" id="UP000036367">
    <property type="component" value="Unassembled WGS sequence"/>
</dbReference>
<dbReference type="EMBL" id="LECT01000044">
    <property type="protein sequence ID" value="KLU02679.1"/>
    <property type="molecule type" value="Genomic_DNA"/>
</dbReference>
<protein>
    <submittedName>
        <fullName evidence="2">Uncharacterized protein</fullName>
    </submittedName>
</protein>
<sequence>MPIHPGIRSAGGGKAGIDSNRGLIPSGGSPRLRSSFIVCVVQW</sequence>
<gene>
    <name evidence="2" type="ORF">RISK_005745</name>
</gene>
<organism evidence="2 3">
    <name type="scientific">Rhodopirellula islandica</name>
    <dbReference type="NCBI Taxonomy" id="595434"/>
    <lineage>
        <taxon>Bacteria</taxon>
        <taxon>Pseudomonadati</taxon>
        <taxon>Planctomycetota</taxon>
        <taxon>Planctomycetia</taxon>
        <taxon>Pirellulales</taxon>
        <taxon>Pirellulaceae</taxon>
        <taxon>Rhodopirellula</taxon>
    </lineage>
</organism>
<comment type="caution">
    <text evidence="2">The sequence shown here is derived from an EMBL/GenBank/DDBJ whole genome shotgun (WGS) entry which is preliminary data.</text>
</comment>
<accession>A0A0J1EAP4</accession>
<evidence type="ECO:0000313" key="2">
    <source>
        <dbReference type="EMBL" id="KLU02679.1"/>
    </source>
</evidence>
<evidence type="ECO:0000256" key="1">
    <source>
        <dbReference type="SAM" id="MobiDB-lite"/>
    </source>
</evidence>
<feature type="region of interest" description="Disordered" evidence="1">
    <location>
        <begin position="1"/>
        <end position="30"/>
    </location>
</feature>
<dbReference type="STRING" id="595434.RISK_005745"/>
<name>A0A0J1EAP4_RHOIS</name>
<keyword evidence="3" id="KW-1185">Reference proteome</keyword>